<organism evidence="10 11">
    <name type="scientific">Streptomyces marincola</name>
    <dbReference type="NCBI Taxonomy" id="2878388"/>
    <lineage>
        <taxon>Bacteria</taxon>
        <taxon>Bacillati</taxon>
        <taxon>Actinomycetota</taxon>
        <taxon>Actinomycetes</taxon>
        <taxon>Kitasatosporales</taxon>
        <taxon>Streptomycetaceae</taxon>
        <taxon>Streptomyces</taxon>
    </lineage>
</organism>
<dbReference type="InterPro" id="IPR013324">
    <property type="entry name" value="RNA_pol_sigma_r3/r4-like"/>
</dbReference>
<dbReference type="SUPFAM" id="SSF88946">
    <property type="entry name" value="Sigma2 domain of RNA polymerase sigma factors"/>
    <property type="match status" value="1"/>
</dbReference>
<evidence type="ECO:0000256" key="7">
    <source>
        <dbReference type="SAM" id="MobiDB-lite"/>
    </source>
</evidence>
<keyword evidence="2 6" id="KW-0805">Transcription regulation</keyword>
<keyword evidence="3 6" id="KW-0731">Sigma factor</keyword>
<accession>A0A1W7D6E5</accession>
<dbReference type="InterPro" id="IPR013249">
    <property type="entry name" value="RNA_pol_sigma70_r4_t2"/>
</dbReference>
<dbReference type="SUPFAM" id="SSF88659">
    <property type="entry name" value="Sigma3 and sigma4 domains of RNA polymerase sigma factors"/>
    <property type="match status" value="1"/>
</dbReference>
<dbReference type="GO" id="GO:0006352">
    <property type="term" value="P:DNA-templated transcription initiation"/>
    <property type="evidence" value="ECO:0007669"/>
    <property type="project" value="InterPro"/>
</dbReference>
<evidence type="ECO:0000259" key="9">
    <source>
        <dbReference type="Pfam" id="PF08281"/>
    </source>
</evidence>
<dbReference type="CDD" id="cd06171">
    <property type="entry name" value="Sigma70_r4"/>
    <property type="match status" value="1"/>
</dbReference>
<dbReference type="OrthoDB" id="3821507at2"/>
<dbReference type="Pfam" id="PF08281">
    <property type="entry name" value="Sigma70_r4_2"/>
    <property type="match status" value="1"/>
</dbReference>
<dbReference type="Pfam" id="PF04542">
    <property type="entry name" value="Sigma70_r2"/>
    <property type="match status" value="1"/>
</dbReference>
<name>A0A1W7D6E5_9ACTN</name>
<keyword evidence="4 6" id="KW-0238">DNA-binding</keyword>
<keyword evidence="5 6" id="KW-0804">Transcription</keyword>
<dbReference type="Gene3D" id="1.10.1740.10">
    <property type="match status" value="1"/>
</dbReference>
<dbReference type="NCBIfam" id="TIGR02937">
    <property type="entry name" value="sigma70-ECF"/>
    <property type="match status" value="1"/>
</dbReference>
<evidence type="ECO:0000256" key="6">
    <source>
        <dbReference type="RuleBase" id="RU000716"/>
    </source>
</evidence>
<proteinExistence type="inferred from homology"/>
<dbReference type="InterPro" id="IPR000838">
    <property type="entry name" value="RNA_pol_sigma70_ECF_CS"/>
</dbReference>
<feature type="domain" description="RNA polymerase sigma-70 region 2" evidence="8">
    <location>
        <begin position="45"/>
        <end position="110"/>
    </location>
</feature>
<keyword evidence="11" id="KW-1185">Reference proteome</keyword>
<dbReference type="AlphaFoldDB" id="A0A1W7D6E5"/>
<dbReference type="InterPro" id="IPR036388">
    <property type="entry name" value="WH-like_DNA-bd_sf"/>
</dbReference>
<sequence length="206" mass="22615">MRDESSRPARRSAARTPAAGADDARITAWALAARDGDPQAVELFVRAVRKDLHRYLTRLSGDAQGAEDLTQETLLRALRSLPAFEGRSSARTWLLSIARRTLVDRIRYERARPRVAETPDWMSLVEGRQHGNVPGFEEGVALNELLARLPSDRATAFRLTQILGMPYAEAAAASGCPVGTVRSRVARARQTLISQLATAENDGTPR</sequence>
<evidence type="ECO:0000313" key="10">
    <source>
        <dbReference type="EMBL" id="ARQ72648.1"/>
    </source>
</evidence>
<evidence type="ECO:0000256" key="1">
    <source>
        <dbReference type="ARBA" id="ARBA00010641"/>
    </source>
</evidence>
<dbReference type="KEGG" id="smao:CAG99_25900"/>
<dbReference type="GO" id="GO:0003677">
    <property type="term" value="F:DNA binding"/>
    <property type="evidence" value="ECO:0007669"/>
    <property type="project" value="UniProtKB-KW"/>
</dbReference>
<evidence type="ECO:0000256" key="3">
    <source>
        <dbReference type="ARBA" id="ARBA00023082"/>
    </source>
</evidence>
<dbReference type="GO" id="GO:0016987">
    <property type="term" value="F:sigma factor activity"/>
    <property type="evidence" value="ECO:0007669"/>
    <property type="project" value="UniProtKB-KW"/>
</dbReference>
<dbReference type="PANTHER" id="PTHR43133:SF61">
    <property type="entry name" value="ECF RNA POLYMERASE SIGMA FACTOR SIGC"/>
    <property type="match status" value="1"/>
</dbReference>
<dbReference type="InterPro" id="IPR013325">
    <property type="entry name" value="RNA_pol_sigma_r2"/>
</dbReference>
<dbReference type="PANTHER" id="PTHR43133">
    <property type="entry name" value="RNA POLYMERASE ECF-TYPE SIGMA FACTO"/>
    <property type="match status" value="1"/>
</dbReference>
<dbReference type="Gene3D" id="1.10.10.10">
    <property type="entry name" value="Winged helix-like DNA-binding domain superfamily/Winged helix DNA-binding domain"/>
    <property type="match status" value="1"/>
</dbReference>
<feature type="region of interest" description="Disordered" evidence="7">
    <location>
        <begin position="1"/>
        <end position="22"/>
    </location>
</feature>
<gene>
    <name evidence="10" type="ORF">CAG99_25900</name>
</gene>
<dbReference type="PROSITE" id="PS01063">
    <property type="entry name" value="SIGMA70_ECF"/>
    <property type="match status" value="1"/>
</dbReference>
<dbReference type="InterPro" id="IPR039425">
    <property type="entry name" value="RNA_pol_sigma-70-like"/>
</dbReference>
<evidence type="ECO:0000259" key="8">
    <source>
        <dbReference type="Pfam" id="PF04542"/>
    </source>
</evidence>
<dbReference type="EMBL" id="CP021121">
    <property type="protein sequence ID" value="ARQ72648.1"/>
    <property type="molecule type" value="Genomic_DNA"/>
</dbReference>
<dbReference type="InterPro" id="IPR007627">
    <property type="entry name" value="RNA_pol_sigma70_r2"/>
</dbReference>
<evidence type="ECO:0000256" key="5">
    <source>
        <dbReference type="ARBA" id="ARBA00023163"/>
    </source>
</evidence>
<evidence type="ECO:0000313" key="11">
    <source>
        <dbReference type="Proteomes" id="UP000194218"/>
    </source>
</evidence>
<dbReference type="GO" id="GO:0006950">
    <property type="term" value="P:response to stress"/>
    <property type="evidence" value="ECO:0007669"/>
    <property type="project" value="UniProtKB-ARBA"/>
</dbReference>
<evidence type="ECO:0000256" key="2">
    <source>
        <dbReference type="ARBA" id="ARBA00023015"/>
    </source>
</evidence>
<evidence type="ECO:0000256" key="4">
    <source>
        <dbReference type="ARBA" id="ARBA00023125"/>
    </source>
</evidence>
<protein>
    <recommendedName>
        <fullName evidence="6">RNA polymerase sigma factor</fullName>
    </recommendedName>
</protein>
<dbReference type="InterPro" id="IPR014284">
    <property type="entry name" value="RNA_pol_sigma-70_dom"/>
</dbReference>
<feature type="domain" description="RNA polymerase sigma factor 70 region 4 type 2" evidence="9">
    <location>
        <begin position="141"/>
        <end position="192"/>
    </location>
</feature>
<comment type="similarity">
    <text evidence="1 6">Belongs to the sigma-70 factor family. ECF subfamily.</text>
</comment>
<dbReference type="Proteomes" id="UP000194218">
    <property type="component" value="Chromosome"/>
</dbReference>
<reference evidence="10 11" key="1">
    <citation type="submission" date="2017-05" db="EMBL/GenBank/DDBJ databases">
        <title>Complete genome sequence of Streptomyces sp. SCSIO 03032 revealed the diverse biosynthetic pathways for its bioactive secondary metabolites.</title>
        <authorList>
            <person name="Ma L."/>
            <person name="Zhu Y."/>
            <person name="Zhang W."/>
            <person name="Zhang G."/>
            <person name="Tian X."/>
            <person name="Zhang S."/>
            <person name="Zhang C."/>
        </authorList>
    </citation>
    <scope>NUCLEOTIDE SEQUENCE [LARGE SCALE GENOMIC DNA]</scope>
    <source>
        <strain evidence="10 11">SCSIO 03032</strain>
    </source>
</reference>